<comment type="subcellular location">
    <subcellularLocation>
        <location evidence="1">Cell inner membrane</location>
        <topology evidence="1">Multi-pass membrane protein</topology>
    </subcellularLocation>
</comment>
<keyword evidence="7 12" id="KW-1133">Transmembrane helix</keyword>
<gene>
    <name evidence="16" type="ORF">CH338_11055</name>
</gene>
<evidence type="ECO:0000259" key="15">
    <source>
        <dbReference type="PROSITE" id="PS50885"/>
    </source>
</evidence>
<evidence type="ECO:0000256" key="4">
    <source>
        <dbReference type="ARBA" id="ARBA00022500"/>
    </source>
</evidence>
<evidence type="ECO:0000256" key="8">
    <source>
        <dbReference type="ARBA" id="ARBA00023136"/>
    </source>
</evidence>
<dbReference type="PROSITE" id="PS50111">
    <property type="entry name" value="CHEMOTAXIS_TRANSDUC_2"/>
    <property type="match status" value="1"/>
</dbReference>
<proteinExistence type="inferred from homology"/>
<accession>A0A327KUD6</accession>
<evidence type="ECO:0000256" key="2">
    <source>
        <dbReference type="ARBA" id="ARBA00022475"/>
    </source>
</evidence>
<dbReference type="Pfam" id="PF00015">
    <property type="entry name" value="MCPsignal"/>
    <property type="match status" value="1"/>
</dbReference>
<keyword evidence="2" id="KW-1003">Cell membrane</keyword>
<evidence type="ECO:0000259" key="13">
    <source>
        <dbReference type="PROSITE" id="PS50111"/>
    </source>
</evidence>
<reference evidence="16 17" key="1">
    <citation type="submission" date="2017-07" db="EMBL/GenBank/DDBJ databases">
        <title>Draft Genome Sequences of Select Purple Nonsulfur Bacteria.</title>
        <authorList>
            <person name="Lasarre B."/>
            <person name="Mckinlay J.B."/>
        </authorList>
    </citation>
    <scope>NUCLEOTIDE SEQUENCE [LARGE SCALE GENOMIC DNA]</scope>
    <source>
        <strain evidence="16 17">DSM 11907</strain>
    </source>
</reference>
<keyword evidence="3" id="KW-0488">Methylation</keyword>
<dbReference type="Gene3D" id="6.10.340.10">
    <property type="match status" value="1"/>
</dbReference>
<evidence type="ECO:0000256" key="7">
    <source>
        <dbReference type="ARBA" id="ARBA00022989"/>
    </source>
</evidence>
<dbReference type="PANTHER" id="PTHR32089:SF112">
    <property type="entry name" value="LYSOZYME-LIKE PROTEIN-RELATED"/>
    <property type="match status" value="1"/>
</dbReference>
<evidence type="ECO:0000256" key="6">
    <source>
        <dbReference type="ARBA" id="ARBA00022692"/>
    </source>
</evidence>
<comment type="similarity">
    <text evidence="10">Belongs to the methyl-accepting chemotaxis (MCP) protein family.</text>
</comment>
<dbReference type="InterPro" id="IPR004089">
    <property type="entry name" value="MCPsignal_dom"/>
</dbReference>
<keyword evidence="9 11" id="KW-0807">Transducer</keyword>
<dbReference type="Pfam" id="PF00672">
    <property type="entry name" value="HAMP"/>
    <property type="match status" value="1"/>
</dbReference>
<dbReference type="GO" id="GO:0005886">
    <property type="term" value="C:plasma membrane"/>
    <property type="evidence" value="ECO:0007669"/>
    <property type="project" value="UniProtKB-SubCell"/>
</dbReference>
<dbReference type="OrthoDB" id="8320983at2"/>
<dbReference type="InterPro" id="IPR003660">
    <property type="entry name" value="HAMP_dom"/>
</dbReference>
<keyword evidence="4" id="KW-0145">Chemotaxis</keyword>
<evidence type="ECO:0000256" key="10">
    <source>
        <dbReference type="ARBA" id="ARBA00029447"/>
    </source>
</evidence>
<evidence type="ECO:0000313" key="16">
    <source>
        <dbReference type="EMBL" id="RAI38938.1"/>
    </source>
</evidence>
<evidence type="ECO:0000256" key="11">
    <source>
        <dbReference type="PROSITE-ProRule" id="PRU00284"/>
    </source>
</evidence>
<evidence type="ECO:0000256" key="12">
    <source>
        <dbReference type="SAM" id="Phobius"/>
    </source>
</evidence>
<keyword evidence="5" id="KW-0997">Cell inner membrane</keyword>
<dbReference type="SMART" id="SM00283">
    <property type="entry name" value="MA"/>
    <property type="match status" value="1"/>
</dbReference>
<feature type="domain" description="HAMP" evidence="15">
    <location>
        <begin position="223"/>
        <end position="276"/>
    </location>
</feature>
<dbReference type="PROSITE" id="PS50885">
    <property type="entry name" value="HAMP"/>
    <property type="match status" value="1"/>
</dbReference>
<keyword evidence="8 12" id="KW-0472">Membrane</keyword>
<name>A0A327KUD6_9BRAD</name>
<evidence type="ECO:0000313" key="17">
    <source>
        <dbReference type="Proteomes" id="UP000248863"/>
    </source>
</evidence>
<dbReference type="SUPFAM" id="SSF58104">
    <property type="entry name" value="Methyl-accepting chemotaxis protein (MCP) signaling domain"/>
    <property type="match status" value="1"/>
</dbReference>
<organism evidence="16 17">
    <name type="scientific">Rhodoplanes elegans</name>
    <dbReference type="NCBI Taxonomy" id="29408"/>
    <lineage>
        <taxon>Bacteria</taxon>
        <taxon>Pseudomonadati</taxon>
        <taxon>Pseudomonadota</taxon>
        <taxon>Alphaproteobacteria</taxon>
        <taxon>Hyphomicrobiales</taxon>
        <taxon>Nitrobacteraceae</taxon>
        <taxon>Rhodoplanes</taxon>
    </lineage>
</organism>
<evidence type="ECO:0000256" key="9">
    <source>
        <dbReference type="ARBA" id="ARBA00023224"/>
    </source>
</evidence>
<dbReference type="AlphaFoldDB" id="A0A327KUD6"/>
<evidence type="ECO:0008006" key="18">
    <source>
        <dbReference type="Google" id="ProtNLM"/>
    </source>
</evidence>
<dbReference type="RefSeq" id="WP_111357237.1">
    <property type="nucleotide sequence ID" value="NZ_NHSK01000139.1"/>
</dbReference>
<evidence type="ECO:0000256" key="5">
    <source>
        <dbReference type="ARBA" id="ARBA00022519"/>
    </source>
</evidence>
<dbReference type="CDD" id="cd06225">
    <property type="entry name" value="HAMP"/>
    <property type="match status" value="1"/>
</dbReference>
<feature type="transmembrane region" description="Helical" evidence="12">
    <location>
        <begin position="201"/>
        <end position="221"/>
    </location>
</feature>
<dbReference type="SMART" id="SM00304">
    <property type="entry name" value="HAMP"/>
    <property type="match status" value="1"/>
</dbReference>
<evidence type="ECO:0000256" key="1">
    <source>
        <dbReference type="ARBA" id="ARBA00004429"/>
    </source>
</evidence>
<keyword evidence="17" id="KW-1185">Reference proteome</keyword>
<comment type="caution">
    <text evidence="16">The sequence shown here is derived from an EMBL/GenBank/DDBJ whole genome shotgun (WGS) entry which is preliminary data.</text>
</comment>
<dbReference type="Pfam" id="PF02203">
    <property type="entry name" value="TarH"/>
    <property type="match status" value="1"/>
</dbReference>
<dbReference type="Gene3D" id="1.10.287.950">
    <property type="entry name" value="Methyl-accepting chemotaxis protein"/>
    <property type="match status" value="1"/>
</dbReference>
<dbReference type="InterPro" id="IPR000727">
    <property type="entry name" value="T_SNARE_dom"/>
</dbReference>
<dbReference type="GO" id="GO:0007165">
    <property type="term" value="P:signal transduction"/>
    <property type="evidence" value="ECO:0007669"/>
    <property type="project" value="UniProtKB-KW"/>
</dbReference>
<dbReference type="GO" id="GO:0006935">
    <property type="term" value="P:chemotaxis"/>
    <property type="evidence" value="ECO:0007669"/>
    <property type="project" value="UniProtKB-KW"/>
</dbReference>
<keyword evidence="6 12" id="KW-0812">Transmembrane</keyword>
<dbReference type="SUPFAM" id="SSF158472">
    <property type="entry name" value="HAMP domain-like"/>
    <property type="match status" value="1"/>
</dbReference>
<feature type="domain" description="Methyl-accepting transducer" evidence="13">
    <location>
        <begin position="311"/>
        <end position="554"/>
    </location>
</feature>
<feature type="domain" description="T-SNARE coiled-coil homology" evidence="14">
    <location>
        <begin position="470"/>
        <end position="532"/>
    </location>
</feature>
<dbReference type="InterPro" id="IPR003122">
    <property type="entry name" value="Tar_rcpt_lig-bd"/>
</dbReference>
<evidence type="ECO:0000259" key="14">
    <source>
        <dbReference type="PROSITE" id="PS50192"/>
    </source>
</evidence>
<dbReference type="EMBL" id="NPEU01000099">
    <property type="protein sequence ID" value="RAI38938.1"/>
    <property type="molecule type" value="Genomic_DNA"/>
</dbReference>
<dbReference type="PROSITE" id="PS50192">
    <property type="entry name" value="T_SNARE"/>
    <property type="match status" value="1"/>
</dbReference>
<protein>
    <recommendedName>
        <fullName evidence="18">Methyl-accepting chemotaxis protein</fullName>
    </recommendedName>
</protein>
<dbReference type="Proteomes" id="UP000248863">
    <property type="component" value="Unassembled WGS sequence"/>
</dbReference>
<sequence length="574" mass="59430">MLSRFKIGTRLIALALISVLALVLVGVVGVRSTALVNDMLLRTKSEAQQPIAQMARINELIQDANRQLLAASLHNPALPAAKHHDHPVSLHTDGARKAMRELDEVVRSYLASPGGKLFPDLADRARQAIGALIGQGLEPAVGLADADKTEQYGQLGVDVTVKVLPLFNEAKALAFELLQRHQQVADQVAVEAARSYQEARLAIAIVGGVIVVLVLGGAAWITRSITRPLGALGGAMKELSEGHFDVALPGLGRKDEVGAMASAVEGFKIKAVEKAAREAEEKAAADARAAAERKAVMYRLADDFESAVGDIVETVSSASTELEAAASTLTRTAETTQALSTSVASASEQASANVQSVASATDEMTASVGEISRQVQESTRIAADAVRQAEKTDGRIGELSRAAGRIGDVVKLITAIAEQTNLLALNATIEAARAGDAGKGFAVVANEVKALAGQTGKATGEISQQISAMQAATQDSVVAIKEIGSTIGRIAEIAASIAAAIEQQGAATGEIARNVQQASQGTVAVARSIGDVSHGAGETGSASSQVLASARSLSSESCRLKLEVTKFLQTVRAA</sequence>
<evidence type="ECO:0000256" key="3">
    <source>
        <dbReference type="ARBA" id="ARBA00022481"/>
    </source>
</evidence>
<dbReference type="PANTHER" id="PTHR32089">
    <property type="entry name" value="METHYL-ACCEPTING CHEMOTAXIS PROTEIN MCPB"/>
    <property type="match status" value="1"/>
</dbReference>